<dbReference type="InterPro" id="IPR011051">
    <property type="entry name" value="RmlC_Cupin_sf"/>
</dbReference>
<dbReference type="Gene3D" id="2.60.120.10">
    <property type="entry name" value="Jelly Rolls"/>
    <property type="match status" value="2"/>
</dbReference>
<protein>
    <recommendedName>
        <fullName evidence="3">Cupin domain-containing protein</fullName>
    </recommendedName>
</protein>
<dbReference type="SUPFAM" id="SSF51182">
    <property type="entry name" value="RmlC-like cupins"/>
    <property type="match status" value="1"/>
</dbReference>
<dbReference type="Proteomes" id="UP001595828">
    <property type="component" value="Unassembled WGS sequence"/>
</dbReference>
<dbReference type="RefSeq" id="WP_379539419.1">
    <property type="nucleotide sequence ID" value="NZ_JBHSDR010000006.1"/>
</dbReference>
<reference evidence="2" key="1">
    <citation type="journal article" date="2019" name="Int. J. Syst. Evol. Microbiol.">
        <title>The Global Catalogue of Microorganisms (GCM) 10K type strain sequencing project: providing services to taxonomists for standard genome sequencing and annotation.</title>
        <authorList>
            <consortium name="The Broad Institute Genomics Platform"/>
            <consortium name="The Broad Institute Genome Sequencing Center for Infectious Disease"/>
            <person name="Wu L."/>
            <person name="Ma J."/>
        </authorList>
    </citation>
    <scope>NUCLEOTIDE SEQUENCE [LARGE SCALE GENOMIC DNA]</scope>
    <source>
        <strain evidence="2">CGMCC 1.12989</strain>
    </source>
</reference>
<sequence length="373" mass="40319">MPNNRFTASDRLIRLEDLVPCTLAFIDCKIPGSDRKVNYSIIGAGVTQSREQFVNLAEPHGFALGVAAMPNGVTNNLHMHYTAEVFMIYRGEWLFRWGPEGNDGEITGREGDVLSMPTWMFRGFTNVGPDDSWIFTLLGRDNSGGVVWHPSILELAADQGLYLTRDNMMVDTAEGKAKPADAGLIQPLSPADIAAMRRPTPSEMARRVVRFEDLAWSDAPLLDSGLAGHASFVAPVIGAGMTEDRNAVAPISDPHGFMLEYVRLPAGNIIGTYRIAPKQVLIVRQGKLEIQLGDGADATSAVAEPWSTFSVPANTWRTFRSVGDEEALFTLTTAGDARPDIEWSPDIVAAAMAAGVGLDPNGYIAPAHLLPTA</sequence>
<evidence type="ECO:0000313" key="1">
    <source>
        <dbReference type="EMBL" id="MFC4295964.1"/>
    </source>
</evidence>
<dbReference type="InterPro" id="IPR014710">
    <property type="entry name" value="RmlC-like_jellyroll"/>
</dbReference>
<keyword evidence="2" id="KW-1185">Reference proteome</keyword>
<proteinExistence type="predicted"/>
<organism evidence="1 2">
    <name type="scientific">Novosphingobium tardum</name>
    <dbReference type="NCBI Taxonomy" id="1538021"/>
    <lineage>
        <taxon>Bacteria</taxon>
        <taxon>Pseudomonadati</taxon>
        <taxon>Pseudomonadota</taxon>
        <taxon>Alphaproteobacteria</taxon>
        <taxon>Sphingomonadales</taxon>
        <taxon>Sphingomonadaceae</taxon>
        <taxon>Novosphingobium</taxon>
    </lineage>
</organism>
<evidence type="ECO:0008006" key="3">
    <source>
        <dbReference type="Google" id="ProtNLM"/>
    </source>
</evidence>
<name>A0ABV8RT80_9SPHN</name>
<evidence type="ECO:0000313" key="2">
    <source>
        <dbReference type="Proteomes" id="UP001595828"/>
    </source>
</evidence>
<dbReference type="EMBL" id="JBHSDR010000006">
    <property type="protein sequence ID" value="MFC4295964.1"/>
    <property type="molecule type" value="Genomic_DNA"/>
</dbReference>
<accession>A0ABV8RT80</accession>
<gene>
    <name evidence="1" type="ORF">ACFO0A_12955</name>
</gene>
<comment type="caution">
    <text evidence="1">The sequence shown here is derived from an EMBL/GenBank/DDBJ whole genome shotgun (WGS) entry which is preliminary data.</text>
</comment>